<name>A0A9Q3PTZ6_9BASI</name>
<dbReference type="Proteomes" id="UP000765509">
    <property type="component" value="Unassembled WGS sequence"/>
</dbReference>
<dbReference type="AlphaFoldDB" id="A0A9Q3PTZ6"/>
<protein>
    <submittedName>
        <fullName evidence="2">Uncharacterized protein</fullName>
    </submittedName>
</protein>
<evidence type="ECO:0000313" key="2">
    <source>
        <dbReference type="EMBL" id="MBW0574068.1"/>
    </source>
</evidence>
<keyword evidence="3" id="KW-1185">Reference proteome</keyword>
<dbReference type="EMBL" id="AVOT02093434">
    <property type="protein sequence ID" value="MBW0574068.1"/>
    <property type="molecule type" value="Genomic_DNA"/>
</dbReference>
<reference evidence="2" key="1">
    <citation type="submission" date="2021-03" db="EMBL/GenBank/DDBJ databases">
        <title>Draft genome sequence of rust myrtle Austropuccinia psidii MF-1, a brazilian biotype.</title>
        <authorList>
            <person name="Quecine M.C."/>
            <person name="Pachon D.M.R."/>
            <person name="Bonatelli M.L."/>
            <person name="Correr F.H."/>
            <person name="Franceschini L.M."/>
            <person name="Leite T.F."/>
            <person name="Margarido G.R.A."/>
            <person name="Almeida C.A."/>
            <person name="Ferrarezi J.A."/>
            <person name="Labate C.A."/>
        </authorList>
    </citation>
    <scope>NUCLEOTIDE SEQUENCE</scope>
    <source>
        <strain evidence="2">MF-1</strain>
    </source>
</reference>
<proteinExistence type="predicted"/>
<evidence type="ECO:0000256" key="1">
    <source>
        <dbReference type="SAM" id="MobiDB-lite"/>
    </source>
</evidence>
<organism evidence="2 3">
    <name type="scientific">Austropuccinia psidii MF-1</name>
    <dbReference type="NCBI Taxonomy" id="1389203"/>
    <lineage>
        <taxon>Eukaryota</taxon>
        <taxon>Fungi</taxon>
        <taxon>Dikarya</taxon>
        <taxon>Basidiomycota</taxon>
        <taxon>Pucciniomycotina</taxon>
        <taxon>Pucciniomycetes</taxon>
        <taxon>Pucciniales</taxon>
        <taxon>Sphaerophragmiaceae</taxon>
        <taxon>Austropuccinia</taxon>
    </lineage>
</organism>
<evidence type="ECO:0000313" key="3">
    <source>
        <dbReference type="Proteomes" id="UP000765509"/>
    </source>
</evidence>
<accession>A0A9Q3PTZ6</accession>
<gene>
    <name evidence="2" type="ORF">O181_113783</name>
</gene>
<feature type="region of interest" description="Disordered" evidence="1">
    <location>
        <begin position="84"/>
        <end position="108"/>
    </location>
</feature>
<comment type="caution">
    <text evidence="2">The sequence shown here is derived from an EMBL/GenBank/DDBJ whole genome shotgun (WGS) entry which is preliminary data.</text>
</comment>
<feature type="compositionally biased region" description="Basic and acidic residues" evidence="1">
    <location>
        <begin position="90"/>
        <end position="108"/>
    </location>
</feature>
<sequence>MYMDFLVFEYFNSIIVEERSSISSYSKESVPPATDRKFEGKVLEDIQQVEDSEAIEKIKEELKKMRTNFDMAIQDPEKFLALDLSGMNKSDGEESPQKKFKMDLKEPE</sequence>